<accession>A0ABP0DT78</accession>
<keyword evidence="4" id="KW-0325">Glycoprotein</keyword>
<dbReference type="InterPro" id="IPR017853">
    <property type="entry name" value="GH"/>
</dbReference>
<dbReference type="Pfam" id="PF03198">
    <property type="entry name" value="Glyco_hydro_72"/>
    <property type="match status" value="1"/>
</dbReference>
<dbReference type="EMBL" id="CAWUON010000073">
    <property type="protein sequence ID" value="CAK7271494.1"/>
    <property type="molecule type" value="Genomic_DNA"/>
</dbReference>
<dbReference type="SUPFAM" id="SSF51445">
    <property type="entry name" value="(Trans)glycosidases"/>
    <property type="match status" value="1"/>
</dbReference>
<proteinExistence type="inferred from homology"/>
<evidence type="ECO:0000256" key="1">
    <source>
        <dbReference type="ARBA" id="ARBA00004609"/>
    </source>
</evidence>
<evidence type="ECO:0000313" key="8">
    <source>
        <dbReference type="Proteomes" id="UP001642502"/>
    </source>
</evidence>
<keyword evidence="8" id="KW-1185">Reference proteome</keyword>
<dbReference type="InterPro" id="IPR004886">
    <property type="entry name" value="Glucanosyltransferase"/>
</dbReference>
<dbReference type="PANTHER" id="PTHR31468">
    <property type="entry name" value="1,3-BETA-GLUCANOSYLTRANSFERASE GAS1"/>
    <property type="match status" value="1"/>
</dbReference>
<comment type="similarity">
    <text evidence="2 5">Belongs to the glycosyl hydrolase 72 family.</text>
</comment>
<evidence type="ECO:0000256" key="6">
    <source>
        <dbReference type="SAM" id="MobiDB-lite"/>
    </source>
</evidence>
<evidence type="ECO:0000256" key="3">
    <source>
        <dbReference type="ARBA" id="ARBA00022729"/>
    </source>
</evidence>
<keyword evidence="3 5" id="KW-0732">Signal</keyword>
<name>A0ABP0DT78_9PEZI</name>
<protein>
    <recommendedName>
        <fullName evidence="5">1,3-beta-glucanosyltransferase</fullName>
        <ecNumber evidence="5">2.4.1.-</ecNumber>
    </recommendedName>
</protein>
<keyword evidence="5" id="KW-0449">Lipoprotein</keyword>
<dbReference type="Proteomes" id="UP001642502">
    <property type="component" value="Unassembled WGS sequence"/>
</dbReference>
<keyword evidence="5" id="KW-0808">Transferase</keyword>
<keyword evidence="5" id="KW-0336">GPI-anchor</keyword>
<evidence type="ECO:0000256" key="2">
    <source>
        <dbReference type="ARBA" id="ARBA00007528"/>
    </source>
</evidence>
<keyword evidence="5" id="KW-0472">Membrane</keyword>
<evidence type="ECO:0000256" key="5">
    <source>
        <dbReference type="RuleBase" id="RU361209"/>
    </source>
</evidence>
<dbReference type="EC" id="2.4.1.-" evidence="5"/>
<comment type="subcellular location">
    <subcellularLocation>
        <location evidence="1 5">Cell membrane</location>
        <topology evidence="1 5">Lipid-anchor</topology>
        <topology evidence="1 5">GPI-anchor</topology>
    </subcellularLocation>
</comment>
<comment type="caution">
    <text evidence="7">The sequence shown here is derived from an EMBL/GenBank/DDBJ whole genome shotgun (WGS) entry which is preliminary data.</text>
</comment>
<comment type="function">
    <text evidence="5">Splits internally a 1,3-beta-glucan molecule and transfers the newly generated reducing end (the donor) to the non-reducing end of another 1,3-beta-glucan molecule (the acceptor) forming a 1,3-beta linkage, resulting in the elongation of 1,3-beta-glucan chains in the cell wall.</text>
</comment>
<organism evidence="7 8">
    <name type="scientific">Sporothrix epigloea</name>
    <dbReference type="NCBI Taxonomy" id="1892477"/>
    <lineage>
        <taxon>Eukaryota</taxon>
        <taxon>Fungi</taxon>
        <taxon>Dikarya</taxon>
        <taxon>Ascomycota</taxon>
        <taxon>Pezizomycotina</taxon>
        <taxon>Sordariomycetes</taxon>
        <taxon>Sordariomycetidae</taxon>
        <taxon>Ophiostomatales</taxon>
        <taxon>Ophiostomataceae</taxon>
        <taxon>Sporothrix</taxon>
    </lineage>
</organism>
<feature type="region of interest" description="Disordered" evidence="6">
    <location>
        <begin position="380"/>
        <end position="453"/>
    </location>
</feature>
<feature type="signal peptide" evidence="5">
    <location>
        <begin position="1"/>
        <end position="19"/>
    </location>
</feature>
<feature type="compositionally biased region" description="Low complexity" evidence="6">
    <location>
        <begin position="395"/>
        <end position="453"/>
    </location>
</feature>
<dbReference type="PANTHER" id="PTHR31468:SF8">
    <property type="entry name" value="1,3-BETA-GLUCANOSYLTRANSFERASE GAS2"/>
    <property type="match status" value="1"/>
</dbReference>
<evidence type="ECO:0000256" key="4">
    <source>
        <dbReference type="ARBA" id="ARBA00023180"/>
    </source>
</evidence>
<feature type="chain" id="PRO_5044990868" description="1,3-beta-glucanosyltransferase" evidence="5">
    <location>
        <begin position="20"/>
        <end position="475"/>
    </location>
</feature>
<dbReference type="Gene3D" id="3.20.20.80">
    <property type="entry name" value="Glycosidases"/>
    <property type="match status" value="1"/>
</dbReference>
<sequence>MRFSTASGALLGAAASVHAASSVAPIELVGNKFFNGDGSQFFIKGVAYQLTNSDPLVDGEQCARDVALMKTLGTNTIRVYHVDPAADHSACMEAFASAGIYTLIDLDTFDTYIMDPTAAAPSWNAQQYSRFAAVMDAFAQYDNVLGFFVGNEDIADVAQSIAAPFIKAAAHDMKAYRNSKKYREIPIGYSAADIAELRPMLQDYLTCGGNEDDNVDFFSLNSYEWCDPSTFTGSGYQNLESEAVDFPVPLFFSETGCNVPGPRLFSDQSSILGPDMNSDWSGAIIYEWIQEENNYGLITYSPDDPEDGPRSGTPIPMTPDFANLKAQWATLNPTGVKSADYNPKTISTRSCPASTASGWAVDGNVPLPTLGSAAMASAASAPSGTFAPPPKDSYTGAAPASTAAGKAKNSSKTSGSSSPSATASGSASGTVSGSASSSSAKPSNSAKSSGASTNSPIVAAGTVLFGVMAFFTFWL</sequence>
<evidence type="ECO:0000313" key="7">
    <source>
        <dbReference type="EMBL" id="CAK7271494.1"/>
    </source>
</evidence>
<gene>
    <name evidence="7" type="ORF">SEPCBS119000_004636</name>
</gene>
<reference evidence="7 8" key="1">
    <citation type="submission" date="2024-01" db="EMBL/GenBank/DDBJ databases">
        <authorList>
            <person name="Allen C."/>
            <person name="Tagirdzhanova G."/>
        </authorList>
    </citation>
    <scope>NUCLEOTIDE SEQUENCE [LARGE SCALE GENOMIC DNA]</scope>
    <source>
        <strain evidence="7 8">CBS 119000</strain>
    </source>
</reference>